<feature type="compositionally biased region" description="Low complexity" evidence="1">
    <location>
        <begin position="281"/>
        <end position="292"/>
    </location>
</feature>
<feature type="non-terminal residue" evidence="2">
    <location>
        <position position="1"/>
    </location>
</feature>
<dbReference type="OrthoDB" id="3269718at2759"/>
<feature type="region of interest" description="Disordered" evidence="1">
    <location>
        <begin position="243"/>
        <end position="313"/>
    </location>
</feature>
<feature type="compositionally biased region" description="Low complexity" evidence="1">
    <location>
        <begin position="300"/>
        <end position="313"/>
    </location>
</feature>
<keyword evidence="3" id="KW-1185">Reference proteome</keyword>
<protein>
    <submittedName>
        <fullName evidence="2">Uncharacterized protein</fullName>
    </submittedName>
</protein>
<sequence length="313" mass="34473">PSIRLASSATATTFKEIVALVPVSYREIMRKHLSLLSAMSNKCANAWASLKTLESHKACKTLPPQIAAMKCPSVSITKAFEAVSATSSPLVDATKATFDAARAKFLEQFITLKDNEHQWYQKQCKADVYLPPIYDELEAEFLTVVEATKIPKYGPATADSNNKRVFIGWEEDSIYRSEWNRFLADVPVLCNRARQLDVVQLSVKANNLKDKLALKSAVDVEMGDGTTEKVEQDRINKAVAAALKEHGVSPKRKEPPKKFNKNSKKDTRKDKSKQGDKKKTSPPAKKGGPSKPNKGKPVKKGGASSSNKGKQRA</sequence>
<evidence type="ECO:0000313" key="2">
    <source>
        <dbReference type="EMBL" id="KZP18975.1"/>
    </source>
</evidence>
<evidence type="ECO:0000313" key="3">
    <source>
        <dbReference type="Proteomes" id="UP000076532"/>
    </source>
</evidence>
<reference evidence="2 3" key="1">
    <citation type="journal article" date="2016" name="Mol. Biol. Evol.">
        <title>Comparative Genomics of Early-Diverging Mushroom-Forming Fungi Provides Insights into the Origins of Lignocellulose Decay Capabilities.</title>
        <authorList>
            <person name="Nagy L.G."/>
            <person name="Riley R."/>
            <person name="Tritt A."/>
            <person name="Adam C."/>
            <person name="Daum C."/>
            <person name="Floudas D."/>
            <person name="Sun H."/>
            <person name="Yadav J.S."/>
            <person name="Pangilinan J."/>
            <person name="Larsson K.H."/>
            <person name="Matsuura K."/>
            <person name="Barry K."/>
            <person name="Labutti K."/>
            <person name="Kuo R."/>
            <person name="Ohm R.A."/>
            <person name="Bhattacharya S.S."/>
            <person name="Shirouzu T."/>
            <person name="Yoshinaga Y."/>
            <person name="Martin F.M."/>
            <person name="Grigoriev I.V."/>
            <person name="Hibbett D.S."/>
        </authorList>
    </citation>
    <scope>NUCLEOTIDE SEQUENCE [LARGE SCALE GENOMIC DNA]</scope>
    <source>
        <strain evidence="2 3">CBS 109695</strain>
    </source>
</reference>
<gene>
    <name evidence="2" type="ORF">FIBSPDRAFT_892995</name>
</gene>
<feature type="compositionally biased region" description="Basic and acidic residues" evidence="1">
    <location>
        <begin position="243"/>
        <end position="279"/>
    </location>
</feature>
<accession>A0A166HL11</accession>
<organism evidence="2 3">
    <name type="scientific">Athelia psychrophila</name>
    <dbReference type="NCBI Taxonomy" id="1759441"/>
    <lineage>
        <taxon>Eukaryota</taxon>
        <taxon>Fungi</taxon>
        <taxon>Dikarya</taxon>
        <taxon>Basidiomycota</taxon>
        <taxon>Agaricomycotina</taxon>
        <taxon>Agaricomycetes</taxon>
        <taxon>Agaricomycetidae</taxon>
        <taxon>Atheliales</taxon>
        <taxon>Atheliaceae</taxon>
        <taxon>Athelia</taxon>
    </lineage>
</organism>
<evidence type="ECO:0000256" key="1">
    <source>
        <dbReference type="SAM" id="MobiDB-lite"/>
    </source>
</evidence>
<dbReference type="AlphaFoldDB" id="A0A166HL11"/>
<dbReference type="EMBL" id="KV417567">
    <property type="protein sequence ID" value="KZP18975.1"/>
    <property type="molecule type" value="Genomic_DNA"/>
</dbReference>
<proteinExistence type="predicted"/>
<dbReference type="Proteomes" id="UP000076532">
    <property type="component" value="Unassembled WGS sequence"/>
</dbReference>
<name>A0A166HL11_9AGAM</name>